<name>A0A1G9MJ51_9ACTN</name>
<protein>
    <submittedName>
        <fullName evidence="2">TIGR02569 family protein</fullName>
    </submittedName>
</protein>
<reference evidence="2 3" key="1">
    <citation type="submission" date="2016-10" db="EMBL/GenBank/DDBJ databases">
        <authorList>
            <person name="de Groot N.N."/>
        </authorList>
    </citation>
    <scope>NUCLEOTIDE SEQUENCE [LARGE SCALE GENOMIC DNA]</scope>
    <source>
        <strain evidence="2 3">CGMCC 4.6533</strain>
    </source>
</reference>
<dbReference type="EMBL" id="FNDJ01000030">
    <property type="protein sequence ID" value="SDL74316.1"/>
    <property type="molecule type" value="Genomic_DNA"/>
</dbReference>
<dbReference type="OrthoDB" id="4427130at2"/>
<evidence type="ECO:0000256" key="1">
    <source>
        <dbReference type="SAM" id="MobiDB-lite"/>
    </source>
</evidence>
<sequence length="592" mass="63164">MAYETEGELGPTAEARAAFGVPDGPALRLPGGGGTCWQVGELVLKPGRRPVVASWLADVYAGLHGPGFRVPRPVRAAGGSWVVDGWAAWARVDGEPAPLERWPELVAAGRAFHAALAGRPAPAWLGRGRNRWAVADRVAWDGADVEPAPELADLVAGLRAAMRPVRLPDQLVHGDLAGNVLFAAGRPPAVIDFSPCHRPADYALAIAAVDLLAWYAAPPEILDELNGSDDIDQLLLRALVSRLVTESLGRPDPDSRQAVRRANEPVAELLLSRVSGRQVAGRSLTDRDIAGLAGRVLGEEVTALRPVEGGHTRAVRRMAELFRGGSAFVKAGPGPATRAELEVELAVYEALGDRPFLPRLLGGTREPVAMLVLEALEPRGWVRRWTPPLVEATRKLLDDLHELPAPPGVPRLETTANPWEAIAADPARLLRMNVCSDRWLATHLPALHATAAEATTSGDSLIHRDVHAPNLWCHDGRLVLTDWGSAAIGDPWFDLHLWLVARHAEGGPAPEADQGPPAAGHAALIAGQQPLLTPARDANPALFDQRRRRLAVALSWAARLLGIPPPRSSAVPGDRRAPAPASVEQAGRRAAD</sequence>
<keyword evidence="3" id="KW-1185">Reference proteome</keyword>
<organism evidence="2 3">
    <name type="scientific">Nonomuraea jiangxiensis</name>
    <dbReference type="NCBI Taxonomy" id="633440"/>
    <lineage>
        <taxon>Bacteria</taxon>
        <taxon>Bacillati</taxon>
        <taxon>Actinomycetota</taxon>
        <taxon>Actinomycetes</taxon>
        <taxon>Streptosporangiales</taxon>
        <taxon>Streptosporangiaceae</taxon>
        <taxon>Nonomuraea</taxon>
    </lineage>
</organism>
<feature type="region of interest" description="Disordered" evidence="1">
    <location>
        <begin position="563"/>
        <end position="592"/>
    </location>
</feature>
<dbReference type="Gene3D" id="3.90.1200.10">
    <property type="match status" value="2"/>
</dbReference>
<proteinExistence type="predicted"/>
<evidence type="ECO:0000313" key="3">
    <source>
        <dbReference type="Proteomes" id="UP000199202"/>
    </source>
</evidence>
<gene>
    <name evidence="2" type="ORF">SAMN05421869_13031</name>
</gene>
<dbReference type="AlphaFoldDB" id="A0A1G9MJ51"/>
<evidence type="ECO:0000313" key="2">
    <source>
        <dbReference type="EMBL" id="SDL74316.1"/>
    </source>
</evidence>
<dbReference type="InterPro" id="IPR011009">
    <property type="entry name" value="Kinase-like_dom_sf"/>
</dbReference>
<dbReference type="Proteomes" id="UP000199202">
    <property type="component" value="Unassembled WGS sequence"/>
</dbReference>
<accession>A0A1G9MJ51</accession>
<dbReference type="RefSeq" id="WP_143044125.1">
    <property type="nucleotide sequence ID" value="NZ_FNDJ01000030.1"/>
</dbReference>
<dbReference type="STRING" id="633440.SAMN05421869_13031"/>
<dbReference type="SUPFAM" id="SSF56112">
    <property type="entry name" value="Protein kinase-like (PK-like)"/>
    <property type="match status" value="2"/>
</dbReference>